<evidence type="ECO:0000313" key="7">
    <source>
        <dbReference type="Proteomes" id="UP001155059"/>
    </source>
</evidence>
<name>A0A9X1Z1L1_9PSED</name>
<organism evidence="6 7">
    <name type="scientific">Pseudomonas morbosilactucae</name>
    <dbReference type="NCBI Taxonomy" id="2938197"/>
    <lineage>
        <taxon>Bacteria</taxon>
        <taxon>Pseudomonadati</taxon>
        <taxon>Pseudomonadota</taxon>
        <taxon>Gammaproteobacteria</taxon>
        <taxon>Pseudomonadales</taxon>
        <taxon>Pseudomonadaceae</taxon>
        <taxon>Pseudomonas</taxon>
    </lineage>
</organism>
<dbReference type="Gene3D" id="3.90.1590.10">
    <property type="entry name" value="glutathione-dependent formaldehyde- activating enzyme (gfa)"/>
    <property type="match status" value="1"/>
</dbReference>
<evidence type="ECO:0000256" key="2">
    <source>
        <dbReference type="ARBA" id="ARBA00022723"/>
    </source>
</evidence>
<comment type="similarity">
    <text evidence="1">Belongs to the Gfa family.</text>
</comment>
<dbReference type="GO" id="GO:0016846">
    <property type="term" value="F:carbon-sulfur lyase activity"/>
    <property type="evidence" value="ECO:0007669"/>
    <property type="project" value="InterPro"/>
</dbReference>
<dbReference type="SUPFAM" id="SSF51316">
    <property type="entry name" value="Mss4-like"/>
    <property type="match status" value="1"/>
</dbReference>
<gene>
    <name evidence="6" type="ORF">M1B34_28920</name>
</gene>
<dbReference type="GO" id="GO:0046872">
    <property type="term" value="F:metal ion binding"/>
    <property type="evidence" value="ECO:0007669"/>
    <property type="project" value="UniProtKB-KW"/>
</dbReference>
<dbReference type="InterPro" id="IPR006913">
    <property type="entry name" value="CENP-V/GFA"/>
</dbReference>
<evidence type="ECO:0000256" key="3">
    <source>
        <dbReference type="ARBA" id="ARBA00022833"/>
    </source>
</evidence>
<dbReference type="Pfam" id="PF04828">
    <property type="entry name" value="GFA"/>
    <property type="match status" value="1"/>
</dbReference>
<sequence>MTAEIFSGGCLCGQVRFEARGPAGNPHHCSCKMCQRHSGALTTTWVEFPRERVTWTGPGGAPSTFKSSEASSRAFCAVCGSSLGALDDAPTVALLLGSFDHNHSTALMPTYHSFEDQRPRWCAAGAVG</sequence>
<dbReference type="PANTHER" id="PTHR33337:SF40">
    <property type="entry name" value="CENP-V_GFA DOMAIN-CONTAINING PROTEIN-RELATED"/>
    <property type="match status" value="1"/>
</dbReference>
<evidence type="ECO:0000313" key="6">
    <source>
        <dbReference type="EMBL" id="MCK9801581.1"/>
    </source>
</evidence>
<dbReference type="AlphaFoldDB" id="A0A9X1Z1L1"/>
<dbReference type="RefSeq" id="WP_268266923.1">
    <property type="nucleotide sequence ID" value="NZ_JALQCW010000088.1"/>
</dbReference>
<dbReference type="InterPro" id="IPR011057">
    <property type="entry name" value="Mss4-like_sf"/>
</dbReference>
<accession>A0A9X1Z1L1</accession>
<dbReference type="EMBL" id="JALQCW010000088">
    <property type="protein sequence ID" value="MCK9801581.1"/>
    <property type="molecule type" value="Genomic_DNA"/>
</dbReference>
<feature type="domain" description="CENP-V/GFA" evidence="5">
    <location>
        <begin position="6"/>
        <end position="112"/>
    </location>
</feature>
<comment type="caution">
    <text evidence="6">The sequence shown here is derived from an EMBL/GenBank/DDBJ whole genome shotgun (WGS) entry which is preliminary data.</text>
</comment>
<keyword evidence="3" id="KW-0862">Zinc</keyword>
<dbReference type="Proteomes" id="UP001155059">
    <property type="component" value="Unassembled WGS sequence"/>
</dbReference>
<protein>
    <submittedName>
        <fullName evidence="6">GFA family protein</fullName>
    </submittedName>
</protein>
<proteinExistence type="inferred from homology"/>
<dbReference type="PANTHER" id="PTHR33337">
    <property type="entry name" value="GFA DOMAIN-CONTAINING PROTEIN"/>
    <property type="match status" value="1"/>
</dbReference>
<reference evidence="6 7" key="1">
    <citation type="journal article" date="2022" name="Int. J. Syst. Evol. Microbiol.">
        <title>Pseudomonas aegrilactucae sp. nov. and Pseudomonas morbosilactucae sp. nov., pathogens causing bacterial rot of lettuce in Japan.</title>
        <authorList>
            <person name="Sawada H."/>
            <person name="Fujikawa T."/>
            <person name="Satou M."/>
        </authorList>
    </citation>
    <scope>NUCLEOTIDE SEQUENCE [LARGE SCALE GENOMIC DNA]</scope>
    <source>
        <strain evidence="6 7">MAFF 302030</strain>
    </source>
</reference>
<dbReference type="PROSITE" id="PS51891">
    <property type="entry name" value="CENP_V_GFA"/>
    <property type="match status" value="1"/>
</dbReference>
<evidence type="ECO:0000256" key="1">
    <source>
        <dbReference type="ARBA" id="ARBA00005495"/>
    </source>
</evidence>
<evidence type="ECO:0000256" key="4">
    <source>
        <dbReference type="ARBA" id="ARBA00023239"/>
    </source>
</evidence>
<keyword evidence="2" id="KW-0479">Metal-binding</keyword>
<keyword evidence="4" id="KW-0456">Lyase</keyword>
<reference evidence="6 7" key="2">
    <citation type="journal article" date="2023" name="Plant Pathol.">
        <title>Dismantling and reorganizing Pseudomonas marginalis sensu#lato.</title>
        <authorList>
            <person name="Sawada H."/>
            <person name="Fujikawa T."/>
            <person name="Satou M."/>
        </authorList>
    </citation>
    <scope>NUCLEOTIDE SEQUENCE [LARGE SCALE GENOMIC DNA]</scope>
    <source>
        <strain evidence="6 7">MAFF 302030</strain>
    </source>
</reference>
<evidence type="ECO:0000259" key="5">
    <source>
        <dbReference type="PROSITE" id="PS51891"/>
    </source>
</evidence>